<name>A0AAW5M9Y2_AERVE</name>
<evidence type="ECO:0000313" key="1">
    <source>
        <dbReference type="EMBL" id="MCR4450735.1"/>
    </source>
</evidence>
<reference evidence="1" key="1">
    <citation type="submission" date="2022-08" db="EMBL/GenBank/DDBJ databases">
        <title>A global survey of hypervirulent Aeromonas hydrophila identified this emerging pathogen in farmed fish in the lower Mekong River basin.</title>
        <authorList>
            <person name="Xu T."/>
            <person name="Rasmussen-Ivey C.R."/>
            <person name="Moen F.S."/>
            <person name="Fernandez Bravo A."/>
            <person name="Lamy B."/>
            <person name="Beaz-Hidalgo R."/>
            <person name="Khan C.D."/>
            <person name="Castro Escarpulli G."/>
            <person name="Yasin I.S.M."/>
            <person name="Figueras M.J."/>
            <person name="Azzam Sayuti M."/>
            <person name="Karim M.M."/>
            <person name="Alam K.M."/>
            <person name="Le T.T.T."/>
            <person name="Thao N.H.P."/>
            <person name="Addo S."/>
            <person name="Duodu S."/>
            <person name="Ali S."/>
            <person name="Mey S."/>
            <person name="Somony T."/>
            <person name="Liles M.R."/>
        </authorList>
    </citation>
    <scope>NUCLEOTIDE SEQUENCE</scope>
    <source>
        <strain evidence="1">0.14</strain>
    </source>
</reference>
<accession>A0AAW5M9Y2</accession>
<evidence type="ECO:0000313" key="2">
    <source>
        <dbReference type="Proteomes" id="UP001204061"/>
    </source>
</evidence>
<protein>
    <submittedName>
        <fullName evidence="1">Uncharacterized protein</fullName>
    </submittedName>
</protein>
<proteinExistence type="predicted"/>
<sequence length="124" mass="14239">MAKREVNQEILRSSFTCDGIRIFMTFDAEAKVYRVATRWVWLAAFDSVWDACDAFEAMELMGGADRHLASLIKLEIKRVPRYRASKWLGMERVNSIIDCALRRLSGLRPQSCGRKASVVRWIPA</sequence>
<dbReference type="RefSeq" id="WP_257725975.1">
    <property type="nucleotide sequence ID" value="NZ_JANLFC010000079.1"/>
</dbReference>
<dbReference type="AlphaFoldDB" id="A0AAW5M9Y2"/>
<dbReference type="Proteomes" id="UP001204061">
    <property type="component" value="Unassembled WGS sequence"/>
</dbReference>
<organism evidence="1 2">
    <name type="scientific">Aeromonas veronii</name>
    <dbReference type="NCBI Taxonomy" id="654"/>
    <lineage>
        <taxon>Bacteria</taxon>
        <taxon>Pseudomonadati</taxon>
        <taxon>Pseudomonadota</taxon>
        <taxon>Gammaproteobacteria</taxon>
        <taxon>Aeromonadales</taxon>
        <taxon>Aeromonadaceae</taxon>
        <taxon>Aeromonas</taxon>
    </lineage>
</organism>
<gene>
    <name evidence="1" type="ORF">NS965_20330</name>
</gene>
<dbReference type="EMBL" id="JANLFC010000079">
    <property type="protein sequence ID" value="MCR4450735.1"/>
    <property type="molecule type" value="Genomic_DNA"/>
</dbReference>
<comment type="caution">
    <text evidence="1">The sequence shown here is derived from an EMBL/GenBank/DDBJ whole genome shotgun (WGS) entry which is preliminary data.</text>
</comment>